<keyword evidence="4" id="KW-0456">Lyase</keyword>
<reference evidence="4" key="1">
    <citation type="submission" date="2016-03" db="EMBL/GenBank/DDBJ databases">
        <authorList>
            <person name="Ploux O."/>
        </authorList>
    </citation>
    <scope>NUCLEOTIDE SEQUENCE</scope>
    <source>
        <strain evidence="4">UC10</strain>
    </source>
</reference>
<organism evidence="4">
    <name type="scientific">uncultured Sphingopyxis sp</name>
    <dbReference type="NCBI Taxonomy" id="310581"/>
    <lineage>
        <taxon>Bacteria</taxon>
        <taxon>Pseudomonadati</taxon>
        <taxon>Pseudomonadota</taxon>
        <taxon>Alphaproteobacteria</taxon>
        <taxon>Sphingomonadales</taxon>
        <taxon>Sphingomonadaceae</taxon>
        <taxon>Sphingopyxis</taxon>
        <taxon>environmental samples</taxon>
    </lineage>
</organism>
<name>A0A1Y5PRE6_9SPHN</name>
<dbReference type="PANTHER" id="PTHR42796:SF4">
    <property type="entry name" value="FUMARYLACETOACETATE HYDROLASE DOMAIN-CONTAINING PROTEIN 2A"/>
    <property type="match status" value="1"/>
</dbReference>
<dbReference type="InterPro" id="IPR036663">
    <property type="entry name" value="Fumarylacetoacetase_C_sf"/>
</dbReference>
<dbReference type="GO" id="GO:0050385">
    <property type="term" value="F:ureidoglycolate lyase activity"/>
    <property type="evidence" value="ECO:0007669"/>
    <property type="project" value="UniProtKB-EC"/>
</dbReference>
<dbReference type="KEGG" id="sphu:SPPYR_1430"/>
<sequence>MKLVRYGAKGKERPGALDADGTIRDLSGMIDDIGPAALSPESLARLRETDLQSLPSVAPQRLGTPVARSRKFLAIGTNYRRHADEAGMPHPAEPILFTKAISCLSGPDDDILLPPGATQLDWEVELGVIIGSVARHVARADALAHVAGYCVVNDVSERAYQLARGGSWDKGKGYDSFGPVGPWLVTADEIPDPQALELFLEVNGTMMQGGSTADMIFGVADIISYVSGFITLEPGDIIATGTPHGVGMGMTPPRFLAAGDKLRLGIGGLGEQNQTVVPDAR</sequence>
<dbReference type="GO" id="GO:0046872">
    <property type="term" value="F:metal ion binding"/>
    <property type="evidence" value="ECO:0007669"/>
    <property type="project" value="UniProtKB-KW"/>
</dbReference>
<dbReference type="RefSeq" id="WP_184100651.1">
    <property type="nucleotide sequence ID" value="NZ_LT598653.1"/>
</dbReference>
<dbReference type="PANTHER" id="PTHR42796">
    <property type="entry name" value="FUMARYLACETOACETATE HYDROLASE DOMAIN-CONTAINING PROTEIN 2A-RELATED"/>
    <property type="match status" value="1"/>
</dbReference>
<dbReference type="InterPro" id="IPR051121">
    <property type="entry name" value="FAH"/>
</dbReference>
<dbReference type="AlphaFoldDB" id="A0A1Y5PRE6"/>
<comment type="similarity">
    <text evidence="1">Belongs to the FAH family.</text>
</comment>
<dbReference type="Pfam" id="PF01557">
    <property type="entry name" value="FAA_hydrolase"/>
    <property type="match status" value="1"/>
</dbReference>
<evidence type="ECO:0000256" key="1">
    <source>
        <dbReference type="ARBA" id="ARBA00010211"/>
    </source>
</evidence>
<proteinExistence type="inferred from homology"/>
<dbReference type="EC" id="4.3.2.3" evidence="4"/>
<protein>
    <submittedName>
        <fullName evidence="4">Ureidoglycolate lyase</fullName>
        <ecNumber evidence="4">4.3.2.3</ecNumber>
    </submittedName>
</protein>
<accession>A0A1Y5PRE6</accession>
<feature type="domain" description="Fumarylacetoacetase-like C-terminal" evidence="3">
    <location>
        <begin position="72"/>
        <end position="277"/>
    </location>
</feature>
<dbReference type="InterPro" id="IPR011234">
    <property type="entry name" value="Fumarylacetoacetase-like_C"/>
</dbReference>
<gene>
    <name evidence="4" type="ORF">SPPYR_1430</name>
</gene>
<dbReference type="GO" id="GO:0019752">
    <property type="term" value="P:carboxylic acid metabolic process"/>
    <property type="evidence" value="ECO:0007669"/>
    <property type="project" value="UniProtKB-ARBA"/>
</dbReference>
<keyword evidence="2" id="KW-0479">Metal-binding</keyword>
<evidence type="ECO:0000259" key="3">
    <source>
        <dbReference type="Pfam" id="PF01557"/>
    </source>
</evidence>
<dbReference type="FunFam" id="3.90.850.10:FF:000002">
    <property type="entry name" value="2-hydroxyhepta-2,4-diene-1,7-dioate isomerase"/>
    <property type="match status" value="1"/>
</dbReference>
<evidence type="ECO:0000256" key="2">
    <source>
        <dbReference type="ARBA" id="ARBA00022723"/>
    </source>
</evidence>
<dbReference type="Gene3D" id="3.90.850.10">
    <property type="entry name" value="Fumarylacetoacetase-like, C-terminal domain"/>
    <property type="match status" value="1"/>
</dbReference>
<evidence type="ECO:0000313" key="4">
    <source>
        <dbReference type="EMBL" id="SBV32550.1"/>
    </source>
</evidence>
<dbReference type="SUPFAM" id="SSF56529">
    <property type="entry name" value="FAH"/>
    <property type="match status" value="1"/>
</dbReference>
<dbReference type="GO" id="GO:0016853">
    <property type="term" value="F:isomerase activity"/>
    <property type="evidence" value="ECO:0007669"/>
    <property type="project" value="UniProtKB-ARBA"/>
</dbReference>
<dbReference type="EMBL" id="LT598653">
    <property type="protein sequence ID" value="SBV32550.1"/>
    <property type="molecule type" value="Genomic_DNA"/>
</dbReference>